<keyword evidence="2" id="KW-1185">Reference proteome</keyword>
<evidence type="ECO:0008006" key="3">
    <source>
        <dbReference type="Google" id="ProtNLM"/>
    </source>
</evidence>
<proteinExistence type="predicted"/>
<dbReference type="Proteomes" id="UP001202717">
    <property type="component" value="Chromosome"/>
</dbReference>
<sequence length="211" mass="24729">MKQLSYFICILLFVTNCKKSDEKTVRTENSLGLDSSKKTCDSTSTYLTNFIFSTKKDVNIFDDGEYDDDWDEILDNAAEYQNEVLSLLNCSNITDAQKEFLISAMNGLSFQNYIEFISECFEKYKVGEISKKTLEYPTIFNNIKHRYYVGKYYQNEEVIELLTQIKNYETIKGSTLEKRIDEVLNGEFWKERVEFYSSDAMNSHTELLEGW</sequence>
<protein>
    <recommendedName>
        <fullName evidence="3">DUF4375 domain-containing protein</fullName>
    </recommendedName>
</protein>
<organism evidence="1 2">
    <name type="scientific">Psychroserpens ponticola</name>
    <dbReference type="NCBI Taxonomy" id="2932268"/>
    <lineage>
        <taxon>Bacteria</taxon>
        <taxon>Pseudomonadati</taxon>
        <taxon>Bacteroidota</taxon>
        <taxon>Flavobacteriia</taxon>
        <taxon>Flavobacteriales</taxon>
        <taxon>Flavobacteriaceae</taxon>
        <taxon>Psychroserpens</taxon>
    </lineage>
</organism>
<name>A0ABY7S6G6_9FLAO</name>
<reference evidence="1 2" key="1">
    <citation type="submission" date="2023-01" db="EMBL/GenBank/DDBJ databases">
        <title>Psychroserpens ponticola sp. nov., isolated from seawater.</title>
        <authorList>
            <person name="Kristyanto S."/>
            <person name="Jung J."/>
            <person name="Kim J.M."/>
            <person name="Jeon C.O."/>
        </authorList>
    </citation>
    <scope>NUCLEOTIDE SEQUENCE [LARGE SCALE GENOMIC DNA]</scope>
    <source>
        <strain evidence="1 2">MSW6</strain>
    </source>
</reference>
<evidence type="ECO:0000313" key="1">
    <source>
        <dbReference type="EMBL" id="WCO03480.1"/>
    </source>
</evidence>
<dbReference type="EMBL" id="CP116221">
    <property type="protein sequence ID" value="WCO03480.1"/>
    <property type="molecule type" value="Genomic_DNA"/>
</dbReference>
<evidence type="ECO:0000313" key="2">
    <source>
        <dbReference type="Proteomes" id="UP001202717"/>
    </source>
</evidence>
<gene>
    <name evidence="1" type="ORF">MUN68_008220</name>
</gene>
<accession>A0ABY7S6G6</accession>
<dbReference type="RefSeq" id="WP_249997429.1">
    <property type="nucleotide sequence ID" value="NZ_CP116221.1"/>
</dbReference>